<accession>B8J235</accession>
<feature type="compositionally biased region" description="Basic and acidic residues" evidence="1">
    <location>
        <begin position="62"/>
        <end position="76"/>
    </location>
</feature>
<gene>
    <name evidence="2" type="ordered locus">Ddes_0110</name>
</gene>
<reference evidence="2" key="1">
    <citation type="submission" date="2009-01" db="EMBL/GenBank/DDBJ databases">
        <title>Complete sequence of Desulfovibrio desulfuricans subsp. desulfuricans str. ATCC 27774.</title>
        <authorList>
            <consortium name="US DOE Joint Genome Institute"/>
            <person name="Lucas S."/>
            <person name="Copeland A."/>
            <person name="Lapidus A."/>
            <person name="Glavina del Rio T."/>
            <person name="Tice H."/>
            <person name="Bruce D."/>
            <person name="Goodwin L."/>
            <person name="Pitluck S."/>
            <person name="Sims D."/>
            <person name="Lu M."/>
            <person name="Kiss H."/>
            <person name="Meineke L."/>
            <person name="Brettin T."/>
            <person name="Detter J.C."/>
            <person name="Han C."/>
            <person name="Larimer F."/>
            <person name="Land M."/>
            <person name="Hauser L."/>
            <person name="Kyrpides N."/>
            <person name="Ovchinnikova G."/>
            <person name="Hazen T.C."/>
        </authorList>
    </citation>
    <scope>NUCLEOTIDE SEQUENCE [LARGE SCALE GENOMIC DNA]</scope>
    <source>
        <strain evidence="2">ATCC 27774</strain>
    </source>
</reference>
<organism evidence="2">
    <name type="scientific">Desulfovibrio desulfuricans (strain ATCC 27774 / DSM 6949 / MB)</name>
    <dbReference type="NCBI Taxonomy" id="525146"/>
    <lineage>
        <taxon>Bacteria</taxon>
        <taxon>Pseudomonadati</taxon>
        <taxon>Thermodesulfobacteriota</taxon>
        <taxon>Desulfovibrionia</taxon>
        <taxon>Desulfovibrionales</taxon>
        <taxon>Desulfovibrionaceae</taxon>
        <taxon>Desulfovibrio</taxon>
    </lineage>
</organism>
<sequence length="170" mass="18690">MRQHFFCVPGSRGSIKAQGKNTIGKRVTNRESGPALHAAAPLSHCAQKQCRRRQKSFSGEWSHQDRSNPDRQRPSRPEQQAPEPLLPEAAQAARRQTPAITPQHSLDRHPKNPRKTGTLSATLPRATAGAHNSGNAHPQMSIPEGNRLYRLAAYQSPASRSPCRTSKRGA</sequence>
<dbReference type="KEGG" id="dds:Ddes_0110"/>
<protein>
    <submittedName>
        <fullName evidence="2">Uncharacterized protein</fullName>
    </submittedName>
</protein>
<dbReference type="AlphaFoldDB" id="B8J235"/>
<name>B8J235_DESDA</name>
<dbReference type="HOGENOM" id="CLU_1568191_0_0_7"/>
<evidence type="ECO:0000313" key="2">
    <source>
        <dbReference type="EMBL" id="ACL48030.1"/>
    </source>
</evidence>
<proteinExistence type="predicted"/>
<feature type="region of interest" description="Disordered" evidence="1">
    <location>
        <begin position="1"/>
        <end position="170"/>
    </location>
</feature>
<evidence type="ECO:0000256" key="1">
    <source>
        <dbReference type="SAM" id="MobiDB-lite"/>
    </source>
</evidence>
<dbReference type="EMBL" id="CP001358">
    <property type="protein sequence ID" value="ACL48030.1"/>
    <property type="molecule type" value="Genomic_DNA"/>
</dbReference>
<feature type="compositionally biased region" description="Low complexity" evidence="1">
    <location>
        <begin position="77"/>
        <end position="96"/>
    </location>
</feature>